<dbReference type="PANTHER" id="PTHR31194">
    <property type="entry name" value="SHN SHINE , DNA BINDING / TRANSCRIPTION FACTOR"/>
    <property type="match status" value="1"/>
</dbReference>
<dbReference type="Proteomes" id="UP000095767">
    <property type="component" value="Unassembled WGS sequence"/>
</dbReference>
<evidence type="ECO:0000313" key="8">
    <source>
        <dbReference type="EMBL" id="OEL22586.1"/>
    </source>
</evidence>
<dbReference type="CDD" id="cd00018">
    <property type="entry name" value="AP2"/>
    <property type="match status" value="1"/>
</dbReference>
<keyword evidence="4" id="KW-0804">Transcription</keyword>
<evidence type="ECO:0000256" key="5">
    <source>
        <dbReference type="ARBA" id="ARBA00023242"/>
    </source>
</evidence>
<dbReference type="GO" id="GO:0005634">
    <property type="term" value="C:nucleus"/>
    <property type="evidence" value="ECO:0007669"/>
    <property type="project" value="UniProtKB-SubCell"/>
</dbReference>
<dbReference type="PROSITE" id="PS51032">
    <property type="entry name" value="AP2_ERF"/>
    <property type="match status" value="1"/>
</dbReference>
<proteinExistence type="predicted"/>
<reference evidence="8 9" key="1">
    <citation type="submission" date="2016-09" db="EMBL/GenBank/DDBJ databases">
        <title>The draft genome of Dichanthelium oligosanthes: A C3 panicoid grass species.</title>
        <authorList>
            <person name="Studer A.J."/>
            <person name="Schnable J.C."/>
            <person name="Brutnell T.P."/>
        </authorList>
    </citation>
    <scope>NUCLEOTIDE SEQUENCE [LARGE SCALE GENOMIC DNA]</scope>
    <source>
        <strain evidence="9">cv. Kellogg 1175</strain>
        <tissue evidence="8">Leaf</tissue>
    </source>
</reference>
<feature type="non-terminal residue" evidence="8">
    <location>
        <position position="1"/>
    </location>
</feature>
<dbReference type="AlphaFoldDB" id="A0A1E5VBQ8"/>
<dbReference type="PANTHER" id="PTHR31194:SF219">
    <property type="entry name" value="AP2_ERF DOMAIN-CONTAINING PROTEIN"/>
    <property type="match status" value="1"/>
</dbReference>
<sequence length="128" mass="13727">RKTRIWLGTYDTAEDAARAYDEAARLMSGPAARTNFPLSSSIGSTLSPTLRAKLEKCCTESSKQQAKDAAADASGAAERDGGVRQEQDVKAEVVDDGEEYIEEMIRELTYYGSMEIQSPSSGSSGAAH</sequence>
<gene>
    <name evidence="8" type="ORF">BAE44_0016394</name>
</gene>
<evidence type="ECO:0000256" key="2">
    <source>
        <dbReference type="ARBA" id="ARBA00023015"/>
    </source>
</evidence>
<dbReference type="InterPro" id="IPR050913">
    <property type="entry name" value="AP2/ERF_ERF"/>
</dbReference>
<keyword evidence="5" id="KW-0539">Nucleus</keyword>
<keyword evidence="2" id="KW-0805">Transcription regulation</keyword>
<accession>A0A1E5VBQ8</accession>
<comment type="caution">
    <text evidence="8">The sequence shown here is derived from an EMBL/GenBank/DDBJ whole genome shotgun (WGS) entry which is preliminary data.</text>
</comment>
<dbReference type="GO" id="GO:0003700">
    <property type="term" value="F:DNA-binding transcription factor activity"/>
    <property type="evidence" value="ECO:0007669"/>
    <property type="project" value="InterPro"/>
</dbReference>
<comment type="subcellular location">
    <subcellularLocation>
        <location evidence="1">Nucleus</location>
    </subcellularLocation>
</comment>
<evidence type="ECO:0000256" key="3">
    <source>
        <dbReference type="ARBA" id="ARBA00023125"/>
    </source>
</evidence>
<dbReference type="EMBL" id="LWDX02044929">
    <property type="protein sequence ID" value="OEL22586.1"/>
    <property type="molecule type" value="Genomic_DNA"/>
</dbReference>
<dbReference type="SMART" id="SM00380">
    <property type="entry name" value="AP2"/>
    <property type="match status" value="1"/>
</dbReference>
<evidence type="ECO:0000256" key="1">
    <source>
        <dbReference type="ARBA" id="ARBA00004123"/>
    </source>
</evidence>
<evidence type="ECO:0000256" key="4">
    <source>
        <dbReference type="ARBA" id="ARBA00023163"/>
    </source>
</evidence>
<dbReference type="STRING" id="888268.A0A1E5VBQ8"/>
<dbReference type="OrthoDB" id="1920676at2759"/>
<dbReference type="Gene3D" id="3.30.730.10">
    <property type="entry name" value="AP2/ERF domain"/>
    <property type="match status" value="1"/>
</dbReference>
<dbReference type="SUPFAM" id="SSF54171">
    <property type="entry name" value="DNA-binding domain"/>
    <property type="match status" value="1"/>
</dbReference>
<keyword evidence="9" id="KW-1185">Reference proteome</keyword>
<dbReference type="InterPro" id="IPR001471">
    <property type="entry name" value="AP2/ERF_dom"/>
</dbReference>
<feature type="domain" description="AP2/ERF" evidence="7">
    <location>
        <begin position="1"/>
        <end position="37"/>
    </location>
</feature>
<organism evidence="8 9">
    <name type="scientific">Dichanthelium oligosanthes</name>
    <dbReference type="NCBI Taxonomy" id="888268"/>
    <lineage>
        <taxon>Eukaryota</taxon>
        <taxon>Viridiplantae</taxon>
        <taxon>Streptophyta</taxon>
        <taxon>Embryophyta</taxon>
        <taxon>Tracheophyta</taxon>
        <taxon>Spermatophyta</taxon>
        <taxon>Magnoliopsida</taxon>
        <taxon>Liliopsida</taxon>
        <taxon>Poales</taxon>
        <taxon>Poaceae</taxon>
        <taxon>PACMAD clade</taxon>
        <taxon>Panicoideae</taxon>
        <taxon>Panicodae</taxon>
        <taxon>Paniceae</taxon>
        <taxon>Dichantheliinae</taxon>
        <taxon>Dichanthelium</taxon>
    </lineage>
</organism>
<feature type="region of interest" description="Disordered" evidence="6">
    <location>
        <begin position="61"/>
        <end position="89"/>
    </location>
</feature>
<dbReference type="InterPro" id="IPR016177">
    <property type="entry name" value="DNA-bd_dom_sf"/>
</dbReference>
<dbReference type="GO" id="GO:0003677">
    <property type="term" value="F:DNA binding"/>
    <property type="evidence" value="ECO:0007669"/>
    <property type="project" value="UniProtKB-KW"/>
</dbReference>
<keyword evidence="3" id="KW-0238">DNA-binding</keyword>
<evidence type="ECO:0000256" key="6">
    <source>
        <dbReference type="SAM" id="MobiDB-lite"/>
    </source>
</evidence>
<feature type="compositionally biased region" description="Basic and acidic residues" evidence="6">
    <location>
        <begin position="77"/>
        <end position="89"/>
    </location>
</feature>
<dbReference type="InterPro" id="IPR036955">
    <property type="entry name" value="AP2/ERF_dom_sf"/>
</dbReference>
<name>A0A1E5VBQ8_9POAL</name>
<evidence type="ECO:0000313" key="9">
    <source>
        <dbReference type="Proteomes" id="UP000095767"/>
    </source>
</evidence>
<evidence type="ECO:0000259" key="7">
    <source>
        <dbReference type="PROSITE" id="PS51032"/>
    </source>
</evidence>
<protein>
    <recommendedName>
        <fullName evidence="7">AP2/ERF domain-containing protein</fullName>
    </recommendedName>
</protein>